<dbReference type="InterPro" id="IPR038071">
    <property type="entry name" value="UROD/MetE-like_sf"/>
</dbReference>
<reference evidence="1" key="1">
    <citation type="journal article" date="2020" name="Stud. Mycol.">
        <title>101 Dothideomycetes genomes: a test case for predicting lifestyles and emergence of pathogens.</title>
        <authorList>
            <person name="Haridas S."/>
            <person name="Albert R."/>
            <person name="Binder M."/>
            <person name="Bloem J."/>
            <person name="Labutti K."/>
            <person name="Salamov A."/>
            <person name="Andreopoulos B."/>
            <person name="Baker S."/>
            <person name="Barry K."/>
            <person name="Bills G."/>
            <person name="Bluhm B."/>
            <person name="Cannon C."/>
            <person name="Castanera R."/>
            <person name="Culley D."/>
            <person name="Daum C."/>
            <person name="Ezra D."/>
            <person name="Gonzalez J."/>
            <person name="Henrissat B."/>
            <person name="Kuo A."/>
            <person name="Liang C."/>
            <person name="Lipzen A."/>
            <person name="Lutzoni F."/>
            <person name="Magnuson J."/>
            <person name="Mondo S."/>
            <person name="Nolan M."/>
            <person name="Ohm R."/>
            <person name="Pangilinan J."/>
            <person name="Park H.-J."/>
            <person name="Ramirez L."/>
            <person name="Alfaro M."/>
            <person name="Sun H."/>
            <person name="Tritt A."/>
            <person name="Yoshinaga Y."/>
            <person name="Zwiers L.-H."/>
            <person name="Turgeon B."/>
            <person name="Goodwin S."/>
            <person name="Spatafora J."/>
            <person name="Crous P."/>
            <person name="Grigoriev I."/>
        </authorList>
    </citation>
    <scope>NUCLEOTIDE SEQUENCE</scope>
    <source>
        <strain evidence="1">CBS 122681</strain>
    </source>
</reference>
<gene>
    <name evidence="1" type="ORF">K491DRAFT_612991</name>
</gene>
<dbReference type="Proteomes" id="UP000799324">
    <property type="component" value="Unassembled WGS sequence"/>
</dbReference>
<evidence type="ECO:0000313" key="2">
    <source>
        <dbReference type="Proteomes" id="UP000799324"/>
    </source>
</evidence>
<name>A0A6A6SK93_9PLEO</name>
<dbReference type="AlphaFoldDB" id="A0A6A6SK93"/>
<dbReference type="OrthoDB" id="5422863at2759"/>
<keyword evidence="2" id="KW-1185">Reference proteome</keyword>
<proteinExistence type="predicted"/>
<dbReference type="Gene3D" id="3.20.20.210">
    <property type="match status" value="1"/>
</dbReference>
<evidence type="ECO:0000313" key="1">
    <source>
        <dbReference type="EMBL" id="KAF2648305.1"/>
    </source>
</evidence>
<protein>
    <recommendedName>
        <fullName evidence="3">UROD/MetE-like protein</fullName>
    </recommendedName>
</protein>
<organism evidence="1 2">
    <name type="scientific">Lophiostoma macrostomum CBS 122681</name>
    <dbReference type="NCBI Taxonomy" id="1314788"/>
    <lineage>
        <taxon>Eukaryota</taxon>
        <taxon>Fungi</taxon>
        <taxon>Dikarya</taxon>
        <taxon>Ascomycota</taxon>
        <taxon>Pezizomycotina</taxon>
        <taxon>Dothideomycetes</taxon>
        <taxon>Pleosporomycetidae</taxon>
        <taxon>Pleosporales</taxon>
        <taxon>Lophiostomataceae</taxon>
        <taxon>Lophiostoma</taxon>
    </lineage>
</organism>
<accession>A0A6A6SK93</accession>
<dbReference type="SUPFAM" id="SSF51726">
    <property type="entry name" value="UROD/MetE-like"/>
    <property type="match status" value="1"/>
</dbReference>
<evidence type="ECO:0008006" key="3">
    <source>
        <dbReference type="Google" id="ProtNLM"/>
    </source>
</evidence>
<sequence>MALSLPPIAETIHFVGSVCLPSTRSVYHRICTSLGTHIRRLPDGEPGKRSDFILWQRDVFKSHPSLLRASVSAPSRATDINLNIENFKLGPLEYDTHAISSYRIFCTLRDEGIILPGVRFQVCLPTPINILCNLIEQAYRPHVEPLYESALLDVIAKIQDNIPAHDLAIQFDCPSEFAFLEGVASVPVDWFAPIKEGLIERVVRIASAVHDSVELGFHLCYGDFDHKHFVEPTDTAIMVDFANSIKSSLSRHINWIHMPVPKGRTDALYFAPLEHLDLGETELYLGLLHAEDEEGTRGSIQAANTYVPEFGVATECGLGRADSTEFEDVLSLIQKLLSGACGCSDQQ</sequence>
<dbReference type="EMBL" id="MU004545">
    <property type="protein sequence ID" value="KAF2648305.1"/>
    <property type="molecule type" value="Genomic_DNA"/>
</dbReference>